<sequence>MSTATSPSSPSSPRPSLSLRERKKLLTRQRLVTTALELFTEHGFDGATLHDLCEAVEVSERTFFRNFTSKEDVALAPGRDLWTACLGELETRSPGDSTLLGFLQDGLLAALDRTGDEGWTRQLLLSQRLAERTPSMDAQARHFCDRTTRSAMAILYRRLELPAPDDLGARLALDMLVASFNQALGDWGTQAGTPGADDLARRLRAAFAVLPGLPGIAYGPRPA</sequence>
<evidence type="ECO:0000313" key="6">
    <source>
        <dbReference type="EMBL" id="MES0837055.1"/>
    </source>
</evidence>
<dbReference type="InterPro" id="IPR009057">
    <property type="entry name" value="Homeodomain-like_sf"/>
</dbReference>
<comment type="caution">
    <text evidence="6">The sequence shown here is derived from an EMBL/GenBank/DDBJ whole genome shotgun (WGS) entry which is preliminary data.</text>
</comment>
<protein>
    <submittedName>
        <fullName evidence="6">TetR family transcriptional regulator</fullName>
    </submittedName>
</protein>
<accession>A0ABV2A121</accession>
<gene>
    <name evidence="6" type="ORF">ABUK86_24975</name>
</gene>
<dbReference type="SUPFAM" id="SSF46689">
    <property type="entry name" value="Homeodomain-like"/>
    <property type="match status" value="1"/>
</dbReference>
<name>A0ABV2A121_9ACTN</name>
<dbReference type="InterPro" id="IPR050109">
    <property type="entry name" value="HTH-type_TetR-like_transc_reg"/>
</dbReference>
<evidence type="ECO:0000256" key="2">
    <source>
        <dbReference type="ARBA" id="ARBA00023125"/>
    </source>
</evidence>
<dbReference type="PROSITE" id="PS50977">
    <property type="entry name" value="HTH_TETR_2"/>
    <property type="match status" value="1"/>
</dbReference>
<evidence type="ECO:0000256" key="1">
    <source>
        <dbReference type="ARBA" id="ARBA00023015"/>
    </source>
</evidence>
<reference evidence="6 7" key="1">
    <citation type="submission" date="2024-06" db="EMBL/GenBank/DDBJ databases">
        <authorList>
            <person name="Bataeva Y.V."/>
            <person name="Grigorian L.N."/>
            <person name="Solomentsev V.I."/>
        </authorList>
    </citation>
    <scope>NUCLEOTIDE SEQUENCE [LARGE SCALE GENOMIC DNA]</scope>
    <source>
        <strain evidence="7">SCPM-O-B-12605 (RCAM04882)</strain>
    </source>
</reference>
<feature type="DNA-binding region" description="H-T-H motif" evidence="4">
    <location>
        <begin position="48"/>
        <end position="67"/>
    </location>
</feature>
<dbReference type="PANTHER" id="PTHR30055:SF238">
    <property type="entry name" value="MYCOFACTOCIN BIOSYNTHESIS TRANSCRIPTIONAL REGULATOR MFTR-RELATED"/>
    <property type="match status" value="1"/>
</dbReference>
<keyword evidence="2 4" id="KW-0238">DNA-binding</keyword>
<dbReference type="Gene3D" id="1.10.357.10">
    <property type="entry name" value="Tetracycline Repressor, domain 2"/>
    <property type="match status" value="1"/>
</dbReference>
<dbReference type="InterPro" id="IPR001647">
    <property type="entry name" value="HTH_TetR"/>
</dbReference>
<feature type="domain" description="HTH tetR-type" evidence="5">
    <location>
        <begin position="25"/>
        <end position="85"/>
    </location>
</feature>
<evidence type="ECO:0000259" key="5">
    <source>
        <dbReference type="PROSITE" id="PS50977"/>
    </source>
</evidence>
<dbReference type="EMBL" id="JBEQNB010000015">
    <property type="protein sequence ID" value="MES0837055.1"/>
    <property type="molecule type" value="Genomic_DNA"/>
</dbReference>
<dbReference type="PRINTS" id="PR00455">
    <property type="entry name" value="HTHTETR"/>
</dbReference>
<dbReference type="Proteomes" id="UP001432401">
    <property type="component" value="Unassembled WGS sequence"/>
</dbReference>
<dbReference type="RefSeq" id="WP_344178774.1">
    <property type="nucleotide sequence ID" value="NZ_JBEQNA010000014.1"/>
</dbReference>
<evidence type="ECO:0000256" key="4">
    <source>
        <dbReference type="PROSITE-ProRule" id="PRU00335"/>
    </source>
</evidence>
<keyword evidence="7" id="KW-1185">Reference proteome</keyword>
<evidence type="ECO:0000313" key="7">
    <source>
        <dbReference type="Proteomes" id="UP001432401"/>
    </source>
</evidence>
<dbReference type="PANTHER" id="PTHR30055">
    <property type="entry name" value="HTH-TYPE TRANSCRIPTIONAL REGULATOR RUTR"/>
    <property type="match status" value="1"/>
</dbReference>
<evidence type="ECO:0000256" key="3">
    <source>
        <dbReference type="ARBA" id="ARBA00023163"/>
    </source>
</evidence>
<organism evidence="6 7">
    <name type="scientific">Nocardiopsis tropica</name>
    <dbReference type="NCBI Taxonomy" id="109330"/>
    <lineage>
        <taxon>Bacteria</taxon>
        <taxon>Bacillati</taxon>
        <taxon>Actinomycetota</taxon>
        <taxon>Actinomycetes</taxon>
        <taxon>Streptosporangiales</taxon>
        <taxon>Nocardiopsidaceae</taxon>
        <taxon>Nocardiopsis</taxon>
    </lineage>
</organism>
<keyword evidence="1" id="KW-0805">Transcription regulation</keyword>
<keyword evidence="3" id="KW-0804">Transcription</keyword>
<dbReference type="Pfam" id="PF00440">
    <property type="entry name" value="TetR_N"/>
    <property type="match status" value="1"/>
</dbReference>
<proteinExistence type="predicted"/>